<name>A0A1F4Q064_UNCSA</name>
<organism evidence="1 2">
    <name type="scientific">candidate division WOR-1 bacterium RIFCSPHIGHO2_01_FULL_53_15</name>
    <dbReference type="NCBI Taxonomy" id="1802564"/>
    <lineage>
        <taxon>Bacteria</taxon>
        <taxon>Bacillati</taxon>
        <taxon>Saganbacteria</taxon>
    </lineage>
</organism>
<reference evidence="1 2" key="1">
    <citation type="journal article" date="2016" name="Nat. Commun.">
        <title>Thousands of microbial genomes shed light on interconnected biogeochemical processes in an aquifer system.</title>
        <authorList>
            <person name="Anantharaman K."/>
            <person name="Brown C.T."/>
            <person name="Hug L.A."/>
            <person name="Sharon I."/>
            <person name="Castelle C.J."/>
            <person name="Probst A.J."/>
            <person name="Thomas B.C."/>
            <person name="Singh A."/>
            <person name="Wilkins M.J."/>
            <person name="Karaoz U."/>
            <person name="Brodie E.L."/>
            <person name="Williams K.H."/>
            <person name="Hubbard S.S."/>
            <person name="Banfield J.F."/>
        </authorList>
    </citation>
    <scope>NUCLEOTIDE SEQUENCE [LARGE SCALE GENOMIC DNA]</scope>
</reference>
<evidence type="ECO:0000313" key="1">
    <source>
        <dbReference type="EMBL" id="OGB89321.1"/>
    </source>
</evidence>
<dbReference type="EMBL" id="METM01000027">
    <property type="protein sequence ID" value="OGB89321.1"/>
    <property type="molecule type" value="Genomic_DNA"/>
</dbReference>
<evidence type="ECO:0000313" key="2">
    <source>
        <dbReference type="Proteomes" id="UP000178724"/>
    </source>
</evidence>
<protein>
    <submittedName>
        <fullName evidence="1">Uncharacterized protein</fullName>
    </submittedName>
</protein>
<proteinExistence type="predicted"/>
<sequence>MKEHEVIAKTLVYLIKKEQAEINSVATPKKHEKYIKKAINNAGLTKNQINLITFKQVGADIIAVLKFKSGRPQKRIQIEAKGGNVYYGIYTALGQFICLKESPSTYHWFAFAFPLRWREKIRKWLLTPKERIKPVIRDIINLYTKNGQGLWFYFINEKTGKAIKETWETTLR</sequence>
<accession>A0A1F4Q064</accession>
<gene>
    <name evidence="1" type="ORF">A2625_04050</name>
</gene>
<dbReference type="AlphaFoldDB" id="A0A1F4Q064"/>
<dbReference type="Proteomes" id="UP000178724">
    <property type="component" value="Unassembled WGS sequence"/>
</dbReference>
<comment type="caution">
    <text evidence="1">The sequence shown here is derived from an EMBL/GenBank/DDBJ whole genome shotgun (WGS) entry which is preliminary data.</text>
</comment>